<dbReference type="InterPro" id="IPR036779">
    <property type="entry name" value="LysM_dom_sf"/>
</dbReference>
<feature type="domain" description="LysM" evidence="4">
    <location>
        <begin position="241"/>
        <end position="287"/>
    </location>
</feature>
<dbReference type="PANTHER" id="PTHR34997:SF16">
    <property type="entry name" value="LYSM DOMAIN-CONTAINING PROTEIN"/>
    <property type="match status" value="1"/>
</dbReference>
<dbReference type="AlphaFoldDB" id="A0A3D8S5S4"/>
<proteinExistence type="predicted"/>
<name>A0A3D8S5S4_9EURO</name>
<feature type="chain" id="PRO_5017822749" description="LysM domain-containing protein" evidence="3">
    <location>
        <begin position="32"/>
        <end position="452"/>
    </location>
</feature>
<sequence>MARFKPAFSSLAARILLRCLFLLTLIWLASSILAWVRGEDDTIGKRTFPGFQLYKTETLQSLHLTDTCVTALSEKILCVDYLYMLQTPGSGQYIEDTTLTDIICDAGCGDSLKRYYDNVAQNCGNQIVGSSKPTRLGGAVYANYNMTCLKNPSTNRYCLNEIVGFTTVDSVSMMPRDEMCSYCYTTHLQMRQASPYAAYSDYDREALETVQAECNLTGPTDPHEPLYISPPSPEPMCISDITYTTQAGDTCDSIARQYSVASAAVLYGNPTLIASCSDLAPNKDLCIPLPCERPYVVADTDDCWTIEYEHKLDPGTVRKYNNWLDSDCLNLQSARGNLGSILCLSPQGGKHNSTGKSVTTAPTRTGYVNRIMRLPEGAAVAVGTTMYCGAWHTAQKGDSCVEICLDSGMPASLFRGANPSLAGGDCNAKLVAGQTYCVGPHPHWDDDAYWDD</sequence>
<comment type="caution">
    <text evidence="5">The sequence shown here is derived from an EMBL/GenBank/DDBJ whole genome shotgun (WGS) entry which is preliminary data.</text>
</comment>
<evidence type="ECO:0000313" key="6">
    <source>
        <dbReference type="Proteomes" id="UP000256690"/>
    </source>
</evidence>
<dbReference type="SMART" id="SM00257">
    <property type="entry name" value="LysM"/>
    <property type="match status" value="2"/>
</dbReference>
<dbReference type="GeneID" id="38115555"/>
<reference evidence="5 6" key="1">
    <citation type="journal article" date="2018" name="IMA Fungus">
        <title>IMA Genome-F 9: Draft genome sequence of Annulohypoxylon stygium, Aspergillus mulundensis, Berkeleyomyces basicola (syn. Thielaviopsis basicola), Ceratocystis smalleyi, two Cercospora beticola strains, Coleophoma cylindrospora, Fusarium fracticaudum, Phialophora cf. hyalina, and Morchella septimelata.</title>
        <authorList>
            <person name="Wingfield B.D."/>
            <person name="Bills G.F."/>
            <person name="Dong Y."/>
            <person name="Huang W."/>
            <person name="Nel W.J."/>
            <person name="Swalarsk-Parry B.S."/>
            <person name="Vaghefi N."/>
            <person name="Wilken P.M."/>
            <person name="An Z."/>
            <person name="de Beer Z.W."/>
            <person name="De Vos L."/>
            <person name="Chen L."/>
            <person name="Duong T.A."/>
            <person name="Gao Y."/>
            <person name="Hammerbacher A."/>
            <person name="Kikkert J.R."/>
            <person name="Li Y."/>
            <person name="Li H."/>
            <person name="Li K."/>
            <person name="Li Q."/>
            <person name="Liu X."/>
            <person name="Ma X."/>
            <person name="Naidoo K."/>
            <person name="Pethybridge S.J."/>
            <person name="Sun J."/>
            <person name="Steenkamp E.T."/>
            <person name="van der Nest M.A."/>
            <person name="van Wyk S."/>
            <person name="Wingfield M.J."/>
            <person name="Xiong C."/>
            <person name="Yue Q."/>
            <person name="Zhang X."/>
        </authorList>
    </citation>
    <scope>NUCLEOTIDE SEQUENCE [LARGE SCALE GENOMIC DNA]</scope>
    <source>
        <strain evidence="5 6">DSM 5745</strain>
    </source>
</reference>
<accession>A0A3D8S5S4</accession>
<evidence type="ECO:0000256" key="3">
    <source>
        <dbReference type="SAM" id="SignalP"/>
    </source>
</evidence>
<dbReference type="PANTHER" id="PTHR34997">
    <property type="entry name" value="AM15"/>
    <property type="match status" value="1"/>
</dbReference>
<evidence type="ECO:0000313" key="5">
    <source>
        <dbReference type="EMBL" id="RDW81628.1"/>
    </source>
</evidence>
<dbReference type="GO" id="GO:0008061">
    <property type="term" value="F:chitin binding"/>
    <property type="evidence" value="ECO:0007669"/>
    <property type="project" value="UniProtKB-KW"/>
</dbReference>
<dbReference type="Pfam" id="PF01476">
    <property type="entry name" value="LysM"/>
    <property type="match status" value="2"/>
</dbReference>
<feature type="domain" description="LysM" evidence="4">
    <location>
        <begin position="390"/>
        <end position="438"/>
    </location>
</feature>
<dbReference type="SUPFAM" id="SSF54106">
    <property type="entry name" value="LysM domain"/>
    <property type="match status" value="1"/>
</dbReference>
<dbReference type="EMBL" id="PVWQ01000005">
    <property type="protein sequence ID" value="RDW81628.1"/>
    <property type="molecule type" value="Genomic_DNA"/>
</dbReference>
<dbReference type="InterPro" id="IPR052210">
    <property type="entry name" value="LysM1-like"/>
</dbReference>
<dbReference type="RefSeq" id="XP_026604681.1">
    <property type="nucleotide sequence ID" value="XM_026747201.1"/>
</dbReference>
<dbReference type="OrthoDB" id="5985073at2759"/>
<evidence type="ECO:0000259" key="4">
    <source>
        <dbReference type="PROSITE" id="PS51782"/>
    </source>
</evidence>
<feature type="signal peptide" evidence="3">
    <location>
        <begin position="1"/>
        <end position="31"/>
    </location>
</feature>
<organism evidence="5 6">
    <name type="scientific">Aspergillus mulundensis</name>
    <dbReference type="NCBI Taxonomy" id="1810919"/>
    <lineage>
        <taxon>Eukaryota</taxon>
        <taxon>Fungi</taxon>
        <taxon>Dikarya</taxon>
        <taxon>Ascomycota</taxon>
        <taxon>Pezizomycotina</taxon>
        <taxon>Eurotiomycetes</taxon>
        <taxon>Eurotiomycetidae</taxon>
        <taxon>Eurotiales</taxon>
        <taxon>Aspergillaceae</taxon>
        <taxon>Aspergillus</taxon>
        <taxon>Aspergillus subgen. Nidulantes</taxon>
    </lineage>
</organism>
<keyword evidence="1" id="KW-0147">Chitin-binding</keyword>
<keyword evidence="3" id="KW-0732">Signal</keyword>
<evidence type="ECO:0000256" key="2">
    <source>
        <dbReference type="ARBA" id="ARBA00023026"/>
    </source>
</evidence>
<evidence type="ECO:0000256" key="1">
    <source>
        <dbReference type="ARBA" id="ARBA00022669"/>
    </source>
</evidence>
<keyword evidence="2" id="KW-0843">Virulence</keyword>
<dbReference type="PROSITE" id="PS51782">
    <property type="entry name" value="LYSM"/>
    <property type="match status" value="2"/>
</dbReference>
<protein>
    <recommendedName>
        <fullName evidence="4">LysM domain-containing protein</fullName>
    </recommendedName>
</protein>
<dbReference type="CDD" id="cd00118">
    <property type="entry name" value="LysM"/>
    <property type="match status" value="2"/>
</dbReference>
<gene>
    <name evidence="5" type="ORF">DSM5745_05185</name>
</gene>
<keyword evidence="6" id="KW-1185">Reference proteome</keyword>
<dbReference type="STRING" id="1810919.A0A3D8S5S4"/>
<dbReference type="InterPro" id="IPR018392">
    <property type="entry name" value="LysM"/>
</dbReference>
<dbReference type="Gene3D" id="3.10.350.10">
    <property type="entry name" value="LysM domain"/>
    <property type="match status" value="3"/>
</dbReference>
<dbReference type="Proteomes" id="UP000256690">
    <property type="component" value="Unassembled WGS sequence"/>
</dbReference>